<comment type="subcellular location">
    <subcellularLocation>
        <location evidence="2">Nucleus</location>
    </subcellularLocation>
</comment>
<comment type="catalytic activity">
    <reaction evidence="1 9 12 13">
        <text>Thiol-dependent hydrolysis of ester, thioester, amide, peptide and isopeptide bonds formed by the C-terminal Gly of ubiquitin (a 76-residue protein attached to proteins as an intracellular targeting signal).</text>
        <dbReference type="EC" id="3.4.19.12"/>
    </reaction>
</comment>
<dbReference type="SUPFAM" id="SSF54001">
    <property type="entry name" value="Cysteine proteinases"/>
    <property type="match status" value="1"/>
</dbReference>
<feature type="domain" description="UCH catalytic" evidence="15">
    <location>
        <begin position="7"/>
        <end position="230"/>
    </location>
</feature>
<dbReference type="CDD" id="cd09617">
    <property type="entry name" value="Peptidase_C12_UCH37_BAP1"/>
    <property type="match status" value="1"/>
</dbReference>
<sequence length="335" mass="37174">MGSDNGNWCLIESDPGVFTELIQNMGVSDVQVEELYSLDSASLRELEPVYGLIFLFKWQAAGSPGGAEAQAGQGAADEQSNTENVYFAQQVVTNACATQAILSVLLNRPEIDLGPMLQGFLDFSSELPADMRGLALSNSDEIRAVHNSFVRPEAFLGEQESREATESDDLFHFVSYVPKDGRLYELDGLKPGPVDHGECADWMARAGEVIQGRMAGFGDEIRFNLMAVIGDRRTALGRRVSSIDASIARLLVQLERLRLDAAGEKREKLQSQIGRLNVERADLEHLVEVENNKFARYKRDNALRKHNFIPMVYQMLRAMARKGVLDKAVEGAKHR</sequence>
<evidence type="ECO:0000256" key="14">
    <source>
        <dbReference type="SAM" id="Coils"/>
    </source>
</evidence>
<evidence type="ECO:0000256" key="11">
    <source>
        <dbReference type="PIRSR" id="PIRSR038120-2"/>
    </source>
</evidence>
<dbReference type="InterPro" id="IPR001578">
    <property type="entry name" value="Peptidase_C12_UCH"/>
</dbReference>
<feature type="site" description="Transition state stabilizer" evidence="12">
    <location>
        <position position="90"/>
    </location>
</feature>
<evidence type="ECO:0000256" key="6">
    <source>
        <dbReference type="ARBA" id="ARBA00022801"/>
    </source>
</evidence>
<evidence type="ECO:0000256" key="13">
    <source>
        <dbReference type="RuleBase" id="RU361215"/>
    </source>
</evidence>
<dbReference type="PANTHER" id="PTHR10589">
    <property type="entry name" value="UBIQUITIN CARBOXYL-TERMINAL HYDROLASE"/>
    <property type="match status" value="1"/>
</dbReference>
<evidence type="ECO:0000256" key="2">
    <source>
        <dbReference type="ARBA" id="ARBA00004123"/>
    </source>
</evidence>
<evidence type="ECO:0000256" key="10">
    <source>
        <dbReference type="PIRSR" id="PIRSR038120-1"/>
    </source>
</evidence>
<dbReference type="InterPro" id="IPR017390">
    <property type="entry name" value="Ubiquitinyl_hydrolase_UCH37"/>
</dbReference>
<dbReference type="GO" id="GO:0016579">
    <property type="term" value="P:protein deubiquitination"/>
    <property type="evidence" value="ECO:0007669"/>
    <property type="project" value="InterPro"/>
</dbReference>
<keyword evidence="5 9" id="KW-0833">Ubl conjugation pathway</keyword>
<evidence type="ECO:0000256" key="8">
    <source>
        <dbReference type="ARBA" id="ARBA00023242"/>
    </source>
</evidence>
<dbReference type="Pfam" id="PF18031">
    <property type="entry name" value="UCH_C"/>
    <property type="match status" value="1"/>
</dbReference>
<feature type="active site" description="Proton donor" evidence="10 12">
    <location>
        <position position="172"/>
    </location>
</feature>
<dbReference type="Proteomes" id="UP001149813">
    <property type="component" value="Unassembled WGS sequence"/>
</dbReference>
<dbReference type="PROSITE" id="PS52049">
    <property type="entry name" value="ULD"/>
    <property type="match status" value="1"/>
</dbReference>
<dbReference type="Gene3D" id="1.20.58.860">
    <property type="match status" value="1"/>
</dbReference>
<dbReference type="EMBL" id="JANBOJ010000306">
    <property type="protein sequence ID" value="KAJ1720029.1"/>
    <property type="molecule type" value="Genomic_DNA"/>
</dbReference>
<keyword evidence="8" id="KW-0539">Nucleus</keyword>
<evidence type="ECO:0000256" key="7">
    <source>
        <dbReference type="ARBA" id="ARBA00022807"/>
    </source>
</evidence>
<organism evidence="16 17">
    <name type="scientific">Coemansia erecta</name>
    <dbReference type="NCBI Taxonomy" id="147472"/>
    <lineage>
        <taxon>Eukaryota</taxon>
        <taxon>Fungi</taxon>
        <taxon>Fungi incertae sedis</taxon>
        <taxon>Zoopagomycota</taxon>
        <taxon>Kickxellomycotina</taxon>
        <taxon>Kickxellomycetes</taxon>
        <taxon>Kickxellales</taxon>
        <taxon>Kickxellaceae</taxon>
        <taxon>Coemansia</taxon>
    </lineage>
</organism>
<dbReference type="GO" id="GO:0006511">
    <property type="term" value="P:ubiquitin-dependent protein catabolic process"/>
    <property type="evidence" value="ECO:0007669"/>
    <property type="project" value="UniProtKB-UniRule"/>
</dbReference>
<accession>A0A9W7XSR8</accession>
<reference evidence="16" key="1">
    <citation type="submission" date="2022-07" db="EMBL/GenBank/DDBJ databases">
        <title>Phylogenomic reconstructions and comparative analyses of Kickxellomycotina fungi.</title>
        <authorList>
            <person name="Reynolds N.K."/>
            <person name="Stajich J.E."/>
            <person name="Barry K."/>
            <person name="Grigoriev I.V."/>
            <person name="Crous P."/>
            <person name="Smith M.E."/>
        </authorList>
    </citation>
    <scope>NUCLEOTIDE SEQUENCE</scope>
    <source>
        <strain evidence="16">NBRC 32514</strain>
    </source>
</reference>
<dbReference type="PANTHER" id="PTHR10589:SF16">
    <property type="entry name" value="UBIQUITIN CARBOXYL-TERMINAL HYDROLASE ISOZYME L5"/>
    <property type="match status" value="1"/>
</dbReference>
<evidence type="ECO:0000256" key="4">
    <source>
        <dbReference type="ARBA" id="ARBA00022670"/>
    </source>
</evidence>
<evidence type="ECO:0000256" key="1">
    <source>
        <dbReference type="ARBA" id="ARBA00000707"/>
    </source>
</evidence>
<feature type="coiled-coil region" evidence="14">
    <location>
        <begin position="247"/>
        <end position="286"/>
    </location>
</feature>
<feature type="site" description="Important for enzyme activity" evidence="11 12">
    <location>
        <position position="187"/>
    </location>
</feature>
<gene>
    <name evidence="16" type="ORF">LPJ53_005285</name>
</gene>
<dbReference type="GO" id="GO:0005737">
    <property type="term" value="C:cytoplasm"/>
    <property type="evidence" value="ECO:0007669"/>
    <property type="project" value="TreeGrafter"/>
</dbReference>
<dbReference type="OrthoDB" id="1924260at2759"/>
<evidence type="ECO:0000259" key="15">
    <source>
        <dbReference type="PROSITE" id="PS52048"/>
    </source>
</evidence>
<dbReference type="GO" id="GO:0004843">
    <property type="term" value="F:cysteine-type deubiquitinase activity"/>
    <property type="evidence" value="ECO:0007669"/>
    <property type="project" value="UniProtKB-UniRule"/>
</dbReference>
<keyword evidence="14" id="KW-0175">Coiled coil</keyword>
<dbReference type="AlphaFoldDB" id="A0A9W7XSR8"/>
<keyword evidence="17" id="KW-1185">Reference proteome</keyword>
<evidence type="ECO:0000256" key="3">
    <source>
        <dbReference type="ARBA" id="ARBA00009326"/>
    </source>
</evidence>
<dbReference type="EC" id="3.4.19.12" evidence="9 13"/>
<dbReference type="InterPro" id="IPR041507">
    <property type="entry name" value="UCH_C"/>
</dbReference>
<keyword evidence="7 9" id="KW-0788">Thiol protease</keyword>
<evidence type="ECO:0000313" key="16">
    <source>
        <dbReference type="EMBL" id="KAJ1720029.1"/>
    </source>
</evidence>
<dbReference type="GO" id="GO:0005634">
    <property type="term" value="C:nucleus"/>
    <property type="evidence" value="ECO:0007669"/>
    <property type="project" value="UniProtKB-SubCell"/>
</dbReference>
<evidence type="ECO:0000313" key="17">
    <source>
        <dbReference type="Proteomes" id="UP001149813"/>
    </source>
</evidence>
<dbReference type="InterPro" id="IPR038765">
    <property type="entry name" value="Papain-like_cys_pep_sf"/>
</dbReference>
<keyword evidence="4 9" id="KW-0645">Protease</keyword>
<dbReference type="PRINTS" id="PR00707">
    <property type="entry name" value="UBCTHYDRLASE"/>
</dbReference>
<name>A0A9W7XSR8_9FUNG</name>
<comment type="similarity">
    <text evidence="3 9 12 13">Belongs to the peptidase C12 family.</text>
</comment>
<dbReference type="Pfam" id="PF01088">
    <property type="entry name" value="Peptidase_C12"/>
    <property type="match status" value="1"/>
</dbReference>
<dbReference type="PIRSF" id="PIRSF038120">
    <property type="entry name" value="Ubiquitinyl_hydrolase_UCH37"/>
    <property type="match status" value="1"/>
</dbReference>
<dbReference type="Gene3D" id="3.40.532.10">
    <property type="entry name" value="Peptidase C12, ubiquitin carboxyl-terminal hydrolase"/>
    <property type="match status" value="1"/>
</dbReference>
<feature type="active site" description="Nucleophile" evidence="10 12">
    <location>
        <position position="96"/>
    </location>
</feature>
<dbReference type="PROSITE" id="PS52048">
    <property type="entry name" value="UCH_DOMAIN"/>
    <property type="match status" value="1"/>
</dbReference>
<keyword evidence="6 9" id="KW-0378">Hydrolase</keyword>
<proteinExistence type="inferred from homology"/>
<dbReference type="InterPro" id="IPR036959">
    <property type="entry name" value="Peptidase_C12_UCH_sf"/>
</dbReference>
<protein>
    <recommendedName>
        <fullName evidence="9 13">Ubiquitin carboxyl-terminal hydrolase</fullName>
        <ecNumber evidence="9 13">3.4.19.12</ecNumber>
    </recommendedName>
</protein>
<evidence type="ECO:0000256" key="9">
    <source>
        <dbReference type="PIRNR" id="PIRNR038120"/>
    </source>
</evidence>
<dbReference type="FunFam" id="3.40.532.10:FF:000003">
    <property type="entry name" value="Ubiquitin carboxyl-terminal hydrolase"/>
    <property type="match status" value="1"/>
</dbReference>
<evidence type="ECO:0000256" key="5">
    <source>
        <dbReference type="ARBA" id="ARBA00022786"/>
    </source>
</evidence>
<evidence type="ECO:0000256" key="12">
    <source>
        <dbReference type="PROSITE-ProRule" id="PRU01393"/>
    </source>
</evidence>
<comment type="caution">
    <text evidence="16">The sequence shown here is derived from an EMBL/GenBank/DDBJ whole genome shotgun (WGS) entry which is preliminary data.</text>
</comment>